<dbReference type="AlphaFoldDB" id="A0A1I0IC67"/>
<dbReference type="InterPro" id="IPR036388">
    <property type="entry name" value="WH-like_DNA-bd_sf"/>
</dbReference>
<evidence type="ECO:0000259" key="1">
    <source>
        <dbReference type="Pfam" id="PF03551"/>
    </source>
</evidence>
<dbReference type="OrthoDB" id="122286at2"/>
<dbReference type="Proteomes" id="UP000198507">
    <property type="component" value="Unassembled WGS sequence"/>
</dbReference>
<protein>
    <submittedName>
        <fullName evidence="2">PadR family transcriptional regulator, regulatory protein PadR</fullName>
    </submittedName>
</protein>
<dbReference type="RefSeq" id="WP_091448193.1">
    <property type="nucleotide sequence ID" value="NZ_FOIE01000011.1"/>
</dbReference>
<dbReference type="EMBL" id="FOIE01000011">
    <property type="protein sequence ID" value="SET94266.1"/>
    <property type="molecule type" value="Genomic_DNA"/>
</dbReference>
<keyword evidence="3" id="KW-1185">Reference proteome</keyword>
<dbReference type="Pfam" id="PF03551">
    <property type="entry name" value="PadR"/>
    <property type="match status" value="1"/>
</dbReference>
<dbReference type="InterPro" id="IPR005149">
    <property type="entry name" value="Tscrpt_reg_PadR_N"/>
</dbReference>
<dbReference type="InterPro" id="IPR052509">
    <property type="entry name" value="Metal_resp_DNA-bind_regulator"/>
</dbReference>
<name>A0A1I0IC67_9ACTN</name>
<accession>A0A1I0IC67</accession>
<feature type="domain" description="Transcription regulator PadR N-terminal" evidence="1">
    <location>
        <begin position="20"/>
        <end position="90"/>
    </location>
</feature>
<dbReference type="PANTHER" id="PTHR33169">
    <property type="entry name" value="PADR-FAMILY TRANSCRIPTIONAL REGULATOR"/>
    <property type="match status" value="1"/>
</dbReference>
<dbReference type="InterPro" id="IPR036390">
    <property type="entry name" value="WH_DNA-bd_sf"/>
</dbReference>
<proteinExistence type="predicted"/>
<dbReference type="SUPFAM" id="SSF46785">
    <property type="entry name" value="Winged helix' DNA-binding domain"/>
    <property type="match status" value="1"/>
</dbReference>
<gene>
    <name evidence="2" type="ORF">SAMN04488546_4330</name>
</gene>
<sequence length="123" mass="12950">MSPPVERRSLVLRGVLDLCLLALLQDQPVYGYELTERLADRGLPVAAGSTYPLLARLEKAGLVVTDQRPSPTGPPRKYYSLSGAGRAALDAGRAEWLDVAGAVSGLLSPALASPAVPQEVSRA</sequence>
<evidence type="ECO:0000313" key="3">
    <source>
        <dbReference type="Proteomes" id="UP000198507"/>
    </source>
</evidence>
<organism evidence="2 3">
    <name type="scientific">Geodermatophilus poikilotrophus</name>
    <dbReference type="NCBI Taxonomy" id="1333667"/>
    <lineage>
        <taxon>Bacteria</taxon>
        <taxon>Bacillati</taxon>
        <taxon>Actinomycetota</taxon>
        <taxon>Actinomycetes</taxon>
        <taxon>Geodermatophilales</taxon>
        <taxon>Geodermatophilaceae</taxon>
        <taxon>Geodermatophilus</taxon>
    </lineage>
</organism>
<dbReference type="Gene3D" id="1.10.10.10">
    <property type="entry name" value="Winged helix-like DNA-binding domain superfamily/Winged helix DNA-binding domain"/>
    <property type="match status" value="1"/>
</dbReference>
<evidence type="ECO:0000313" key="2">
    <source>
        <dbReference type="EMBL" id="SET94266.1"/>
    </source>
</evidence>
<dbReference type="PANTHER" id="PTHR33169:SF14">
    <property type="entry name" value="TRANSCRIPTIONAL REGULATOR RV3488"/>
    <property type="match status" value="1"/>
</dbReference>
<reference evidence="3" key="1">
    <citation type="submission" date="2016-10" db="EMBL/GenBank/DDBJ databases">
        <authorList>
            <person name="Varghese N."/>
            <person name="Submissions S."/>
        </authorList>
    </citation>
    <scope>NUCLEOTIDE SEQUENCE [LARGE SCALE GENOMIC DNA]</scope>
    <source>
        <strain evidence="3">DSM 44209</strain>
    </source>
</reference>